<evidence type="ECO:0000313" key="2">
    <source>
        <dbReference type="Proteomes" id="UP001596023"/>
    </source>
</evidence>
<organism evidence="1 2">
    <name type="scientific">Dysgonomonas termitidis</name>
    <dbReference type="NCBI Taxonomy" id="1516126"/>
    <lineage>
        <taxon>Bacteria</taxon>
        <taxon>Pseudomonadati</taxon>
        <taxon>Bacteroidota</taxon>
        <taxon>Bacteroidia</taxon>
        <taxon>Bacteroidales</taxon>
        <taxon>Dysgonomonadaceae</taxon>
        <taxon>Dysgonomonas</taxon>
    </lineage>
</organism>
<comment type="caution">
    <text evidence="1">The sequence shown here is derived from an EMBL/GenBank/DDBJ whole genome shotgun (WGS) entry which is preliminary data.</text>
</comment>
<evidence type="ECO:0000313" key="1">
    <source>
        <dbReference type="EMBL" id="MFC4674398.1"/>
    </source>
</evidence>
<dbReference type="Proteomes" id="UP001596023">
    <property type="component" value="Unassembled WGS sequence"/>
</dbReference>
<sequence>METEKIIQEIKEYQDKLNLLITELIINDNDLDISVHSNTKRGKCYYNNKYSKENTKHFGIEIKKNLLYY</sequence>
<protein>
    <submittedName>
        <fullName evidence="1">Uncharacterized protein</fullName>
    </submittedName>
</protein>
<name>A0ABV9KWK4_9BACT</name>
<keyword evidence="2" id="KW-1185">Reference proteome</keyword>
<gene>
    <name evidence="1" type="ORF">ACFO6W_11895</name>
</gene>
<accession>A0ABV9KWK4</accession>
<proteinExistence type="predicted"/>
<reference evidence="2" key="1">
    <citation type="journal article" date="2019" name="Int. J. Syst. Evol. Microbiol.">
        <title>The Global Catalogue of Microorganisms (GCM) 10K type strain sequencing project: providing services to taxonomists for standard genome sequencing and annotation.</title>
        <authorList>
            <consortium name="The Broad Institute Genomics Platform"/>
            <consortium name="The Broad Institute Genome Sequencing Center for Infectious Disease"/>
            <person name="Wu L."/>
            <person name="Ma J."/>
        </authorList>
    </citation>
    <scope>NUCLEOTIDE SEQUENCE [LARGE SCALE GENOMIC DNA]</scope>
    <source>
        <strain evidence="2">CCUG 66188</strain>
    </source>
</reference>
<dbReference type="RefSeq" id="WP_379996665.1">
    <property type="nucleotide sequence ID" value="NZ_JBHSGN010000074.1"/>
</dbReference>
<dbReference type="EMBL" id="JBHSGN010000074">
    <property type="protein sequence ID" value="MFC4674398.1"/>
    <property type="molecule type" value="Genomic_DNA"/>
</dbReference>